<evidence type="ECO:0000256" key="1">
    <source>
        <dbReference type="ARBA" id="ARBA00006018"/>
    </source>
</evidence>
<organism evidence="2 3">
    <name type="scientific">Acidianus sulfidivorans JP7</name>
    <dbReference type="NCBI Taxonomy" id="619593"/>
    <lineage>
        <taxon>Archaea</taxon>
        <taxon>Thermoproteota</taxon>
        <taxon>Thermoprotei</taxon>
        <taxon>Sulfolobales</taxon>
        <taxon>Sulfolobaceae</taxon>
        <taxon>Acidianus</taxon>
    </lineage>
</organism>
<dbReference type="RefSeq" id="WP_110379690.1">
    <property type="nucleotide sequence ID" value="NZ_CP029288.2"/>
</dbReference>
<name>A0A2U9ILB2_9CREN</name>
<evidence type="ECO:0000313" key="2">
    <source>
        <dbReference type="EMBL" id="AWR96800.1"/>
    </source>
</evidence>
<dbReference type="GO" id="GO:0005506">
    <property type="term" value="F:iron ion binding"/>
    <property type="evidence" value="ECO:0007669"/>
    <property type="project" value="TreeGrafter"/>
</dbReference>
<sequence length="109" mass="11924">MCWAVPAKVISIDSDVMATVDLGGNTLKKVAIGVENLNKGDYVMVHAGVIIAKLTKEEVIENIKYIAEQIREVAEIEGEDPDKAVNEYMKIMSNSLKDLELDEGDSNGK</sequence>
<gene>
    <name evidence="2" type="ORF">DFR86_04000</name>
</gene>
<keyword evidence="3" id="KW-1185">Reference proteome</keyword>
<dbReference type="PANTHER" id="PTHR35177:SF2">
    <property type="entry name" value="HYDROGENASE MATURATION FACTOR HYBG"/>
    <property type="match status" value="1"/>
</dbReference>
<dbReference type="PANTHER" id="PTHR35177">
    <property type="entry name" value="HYDROGENASE MATURATION FACTOR HYBG"/>
    <property type="match status" value="1"/>
</dbReference>
<accession>A0A2U9ILB2</accession>
<dbReference type="InterPro" id="IPR001109">
    <property type="entry name" value="Hydrogenase_HupF/HypC"/>
</dbReference>
<dbReference type="SUPFAM" id="SSF159127">
    <property type="entry name" value="HupF/HypC-like"/>
    <property type="match status" value="1"/>
</dbReference>
<protein>
    <submittedName>
        <fullName evidence="2">Hydrogenase expression/formation protein</fullName>
    </submittedName>
</protein>
<dbReference type="GO" id="GO:0051604">
    <property type="term" value="P:protein maturation"/>
    <property type="evidence" value="ECO:0007669"/>
    <property type="project" value="TreeGrafter"/>
</dbReference>
<dbReference type="Proteomes" id="UP000248410">
    <property type="component" value="Chromosome"/>
</dbReference>
<dbReference type="GO" id="GO:1902670">
    <property type="term" value="F:carbon dioxide binding"/>
    <property type="evidence" value="ECO:0007669"/>
    <property type="project" value="TreeGrafter"/>
</dbReference>
<dbReference type="OrthoDB" id="43695at2157"/>
<comment type="similarity">
    <text evidence="1">Belongs to the HupF/HypC family.</text>
</comment>
<dbReference type="KEGG" id="asul:DFR86_04000"/>
<dbReference type="EMBL" id="CP029288">
    <property type="protein sequence ID" value="AWR96800.1"/>
    <property type="molecule type" value="Genomic_DNA"/>
</dbReference>
<proteinExistence type="inferred from homology"/>
<evidence type="ECO:0000313" key="3">
    <source>
        <dbReference type="Proteomes" id="UP000248410"/>
    </source>
</evidence>
<dbReference type="AlphaFoldDB" id="A0A2U9ILB2"/>
<dbReference type="Pfam" id="PF01455">
    <property type="entry name" value="HupF_HypC"/>
    <property type="match status" value="1"/>
</dbReference>
<dbReference type="GeneID" id="36837103"/>
<reference evidence="2 3" key="1">
    <citation type="submission" date="2018-05" db="EMBL/GenBank/DDBJ databases">
        <title>Complete Genome Sequences of Extremely Thermoacidophilic, Metal-Mobilizing Type-Strain Members of the Archaeal Family Sulfolobaceae: Acidianus brierleyi DSM-1651T, Acidianus sulfidivorans DSM-18786T, Metallosphaera hakonensis DSM-7519T, and Metallosphaera prunae DSM-10039T.</title>
        <authorList>
            <person name="Counts J.A."/>
            <person name="Kelly R.M."/>
        </authorList>
    </citation>
    <scope>NUCLEOTIDE SEQUENCE [LARGE SCALE GENOMIC DNA]</scope>
    <source>
        <strain evidence="2 3">JP7</strain>
    </source>
</reference>
<dbReference type="Gene3D" id="2.30.30.140">
    <property type="match status" value="1"/>
</dbReference>